<evidence type="ECO:0000313" key="1">
    <source>
        <dbReference type="EMBL" id="TRT52876.1"/>
    </source>
</evidence>
<dbReference type="Proteomes" id="UP000316443">
    <property type="component" value="Unassembled WGS sequence"/>
</dbReference>
<reference evidence="1 2" key="1">
    <citation type="submission" date="2019-01" db="EMBL/GenBank/DDBJ databases">
        <title>Coherence of Microcystis species and biogeography revealed through population genomics.</title>
        <authorList>
            <person name="Perez-Carrascal O.M."/>
            <person name="Terrat Y."/>
            <person name="Giani A."/>
            <person name="Fortin N."/>
            <person name="Tromas N."/>
            <person name="Shapiro B.J."/>
        </authorList>
    </citation>
    <scope>NUCLEOTIDE SEQUENCE [LARGE SCALE GENOMIC DNA]</scope>
    <source>
        <strain evidence="1">Ma_QC_C_20070703_M131</strain>
    </source>
</reference>
<protein>
    <submittedName>
        <fullName evidence="1">Uncharacterized protein</fullName>
    </submittedName>
</protein>
<accession>A0A551XVY2</accession>
<comment type="caution">
    <text evidence="1">The sequence shown here is derived from an EMBL/GenBank/DDBJ whole genome shotgun (WGS) entry which is preliminary data.</text>
</comment>
<proteinExistence type="predicted"/>
<name>A0A551XVY2_MICAE</name>
<sequence length="74" mass="8520">MNTTTNQSINPNLADAALSLQTVRNYRRDRPVYGKKRVNLYFEDNLGDWLNQAVISESINFYLSINGNYVLTFS</sequence>
<dbReference type="AlphaFoldDB" id="A0A551XVY2"/>
<evidence type="ECO:0000313" key="2">
    <source>
        <dbReference type="Proteomes" id="UP000316443"/>
    </source>
</evidence>
<organism evidence="1 2">
    <name type="scientific">Microcystis aeruginosa Ma_QC_C_20070703_M131</name>
    <dbReference type="NCBI Taxonomy" id="2486263"/>
    <lineage>
        <taxon>Bacteria</taxon>
        <taxon>Bacillati</taxon>
        <taxon>Cyanobacteriota</taxon>
        <taxon>Cyanophyceae</taxon>
        <taxon>Oscillatoriophycideae</taxon>
        <taxon>Chroococcales</taxon>
        <taxon>Microcystaceae</taxon>
        <taxon>Microcystis</taxon>
    </lineage>
</organism>
<gene>
    <name evidence="1" type="ORF">EWV85_14725</name>
</gene>
<dbReference type="EMBL" id="SFCA01000149">
    <property type="protein sequence ID" value="TRT52876.1"/>
    <property type="molecule type" value="Genomic_DNA"/>
</dbReference>